<dbReference type="EMBL" id="AEYI02002378">
    <property type="protein sequence ID" value="KFG28454.1"/>
    <property type="molecule type" value="Genomic_DNA"/>
</dbReference>
<evidence type="ECO:0000259" key="2">
    <source>
        <dbReference type="Pfam" id="PF12146"/>
    </source>
</evidence>
<accession>A0A086J8I6</accession>
<feature type="region of interest" description="Disordered" evidence="1">
    <location>
        <begin position="110"/>
        <end position="143"/>
    </location>
</feature>
<dbReference type="SUPFAM" id="SSF53474">
    <property type="entry name" value="alpha/beta-Hydrolases"/>
    <property type="match status" value="1"/>
</dbReference>
<feature type="compositionally biased region" description="Polar residues" evidence="1">
    <location>
        <begin position="1"/>
        <end position="12"/>
    </location>
</feature>
<reference evidence="3 4" key="1">
    <citation type="submission" date="2014-03" db="EMBL/GenBank/DDBJ databases">
        <authorList>
            <person name="Sibley D."/>
            <person name="Venepally P."/>
            <person name="Karamycheva S."/>
            <person name="Hadjithomas M."/>
            <person name="Khan A."/>
            <person name="Brunk B."/>
            <person name="Roos D."/>
            <person name="Caler E."/>
            <person name="Lorenzi H."/>
        </authorList>
    </citation>
    <scope>NUCLEOTIDE SEQUENCE [LARGE SCALE GENOMIC DNA]</scope>
    <source>
        <strain evidence="4">p89</strain>
    </source>
</reference>
<feature type="compositionally biased region" description="Low complexity" evidence="1">
    <location>
        <begin position="14"/>
        <end position="49"/>
    </location>
</feature>
<feature type="domain" description="Serine aminopeptidase S33" evidence="2">
    <location>
        <begin position="261"/>
        <end position="470"/>
    </location>
</feature>
<feature type="compositionally biased region" description="Basic and acidic residues" evidence="1">
    <location>
        <begin position="87"/>
        <end position="96"/>
    </location>
</feature>
<dbReference type="OrthoDB" id="2498029at2759"/>
<evidence type="ECO:0000313" key="3">
    <source>
        <dbReference type="EMBL" id="KFG28454.1"/>
    </source>
</evidence>
<dbReference type="VEuPathDB" id="ToxoDB:TGP89_305260"/>
<dbReference type="Gene3D" id="3.40.50.1820">
    <property type="entry name" value="alpha/beta hydrolase"/>
    <property type="match status" value="1"/>
</dbReference>
<gene>
    <name evidence="3" type="ORF">TGP89_305260</name>
</gene>
<dbReference type="Proteomes" id="UP000028828">
    <property type="component" value="Unassembled WGS sequence"/>
</dbReference>
<protein>
    <submittedName>
        <fullName evidence="3">Putative phospholipase</fullName>
    </submittedName>
</protein>
<organism evidence="3 4">
    <name type="scientific">Toxoplasma gondii p89</name>
    <dbReference type="NCBI Taxonomy" id="943119"/>
    <lineage>
        <taxon>Eukaryota</taxon>
        <taxon>Sar</taxon>
        <taxon>Alveolata</taxon>
        <taxon>Apicomplexa</taxon>
        <taxon>Conoidasida</taxon>
        <taxon>Coccidia</taxon>
        <taxon>Eucoccidiorida</taxon>
        <taxon>Eimeriorina</taxon>
        <taxon>Sarcocystidae</taxon>
        <taxon>Toxoplasma</taxon>
    </lineage>
</organism>
<dbReference type="PANTHER" id="PTHR11614">
    <property type="entry name" value="PHOSPHOLIPASE-RELATED"/>
    <property type="match status" value="1"/>
</dbReference>
<evidence type="ECO:0000256" key="1">
    <source>
        <dbReference type="SAM" id="MobiDB-lite"/>
    </source>
</evidence>
<name>A0A086J8I6_TOXGO</name>
<feature type="compositionally biased region" description="Polar residues" evidence="1">
    <location>
        <begin position="565"/>
        <end position="587"/>
    </location>
</feature>
<sequence length="594" mass="64121">METTAPLAQTEEQPAALALNGAASSSSLPAAAGVSAAADAEPAAPNSPERNNGGEPVTAGAALAAGLGETAKASSEEARKSAASAKGEAEQRRPNHGVLEKVVDALEHINSPTSVRPPGAPAASPPAAASPHAEGPSTPAVAKARSKKLHFGSSHQAYTGIDEWLDNYEIDLKDLGPNFRSGKLTNAQNLDLATYTWTQDTFSHVKGAVVLFHSYTSHALWDFMRHQPTAQAVVSQVDTLTGEKETVDMLSWVPIYNGSWVEAFWNLGFNVYAIDHQSHGRSAGWREWRCNVETFDHLVDDAVLFIKSVVAADPMTPDSVPIYVLGYSMGGNITIQTLARIFADQSEEGKQLQSRVKAAVLLAPMLRILFDRKTEFLAKINRHIISCCVPNLRLGRSSGDEAYAYLDRWYEKDPYAYSGSAKSRMIANLYSATLKTKKLMKTLPEHLRVLCLQGTADATVDHRAALLLAKTPVRLDLMYLTGWSHYLAKQIGFELLRDLVAAWVHAKLQVDTAVPAHRDSLESWAAESTNPRDRVADMGTQTSVTLPPPIRTVSDKPAGAPFDAATTSDAQNLEVSRSTSQVMTSQDSGREAAA</sequence>
<feature type="compositionally biased region" description="Low complexity" evidence="1">
    <location>
        <begin position="59"/>
        <end position="73"/>
    </location>
</feature>
<dbReference type="InterPro" id="IPR022742">
    <property type="entry name" value="Hydrolase_4"/>
</dbReference>
<proteinExistence type="predicted"/>
<dbReference type="AlphaFoldDB" id="A0A086J8I6"/>
<feature type="compositionally biased region" description="Low complexity" evidence="1">
    <location>
        <begin position="125"/>
        <end position="137"/>
    </location>
</feature>
<comment type="caution">
    <text evidence="3">The sequence shown here is derived from an EMBL/GenBank/DDBJ whole genome shotgun (WGS) entry which is preliminary data.</text>
</comment>
<feature type="region of interest" description="Disordered" evidence="1">
    <location>
        <begin position="524"/>
        <end position="594"/>
    </location>
</feature>
<dbReference type="Pfam" id="PF12146">
    <property type="entry name" value="Hydrolase_4"/>
    <property type="match status" value="1"/>
</dbReference>
<feature type="region of interest" description="Disordered" evidence="1">
    <location>
        <begin position="1"/>
        <end position="96"/>
    </location>
</feature>
<evidence type="ECO:0000313" key="4">
    <source>
        <dbReference type="Proteomes" id="UP000028828"/>
    </source>
</evidence>
<dbReference type="InterPro" id="IPR051044">
    <property type="entry name" value="MAG_DAG_Lipase"/>
</dbReference>
<dbReference type="InterPro" id="IPR029058">
    <property type="entry name" value="AB_hydrolase_fold"/>
</dbReference>